<keyword evidence="3 7" id="KW-0812">Transmembrane</keyword>
<keyword evidence="4 7" id="KW-0256">Endoplasmic reticulum</keyword>
<evidence type="ECO:0000256" key="1">
    <source>
        <dbReference type="ARBA" id="ARBA00004477"/>
    </source>
</evidence>
<evidence type="ECO:0000256" key="2">
    <source>
        <dbReference type="ARBA" id="ARBA00008917"/>
    </source>
</evidence>
<evidence type="ECO:0000256" key="5">
    <source>
        <dbReference type="ARBA" id="ARBA00022989"/>
    </source>
</evidence>
<evidence type="ECO:0000313" key="8">
    <source>
        <dbReference type="EMBL" id="OHT14729.1"/>
    </source>
</evidence>
<name>A0A1J4KTW8_9EUKA</name>
<comment type="caution">
    <text evidence="8">The sequence shown here is derived from an EMBL/GenBank/DDBJ whole genome shotgun (WGS) entry which is preliminary data.</text>
</comment>
<dbReference type="PANTHER" id="PTHR11009">
    <property type="entry name" value="DER1-LIKE PROTEIN, DERLIN"/>
    <property type="match status" value="1"/>
</dbReference>
<dbReference type="Gene3D" id="1.20.1540.10">
    <property type="entry name" value="Rhomboid-like"/>
    <property type="match status" value="1"/>
</dbReference>
<dbReference type="InterPro" id="IPR035952">
    <property type="entry name" value="Rhomboid-like_sf"/>
</dbReference>
<accession>A0A1J4KTW8</accession>
<evidence type="ECO:0000256" key="7">
    <source>
        <dbReference type="RuleBase" id="RU363059"/>
    </source>
</evidence>
<feature type="transmembrane region" description="Helical" evidence="7">
    <location>
        <begin position="7"/>
        <end position="26"/>
    </location>
</feature>
<feature type="transmembrane region" description="Helical" evidence="7">
    <location>
        <begin position="89"/>
        <end position="111"/>
    </location>
</feature>
<protein>
    <recommendedName>
        <fullName evidence="7">Derlin</fullName>
    </recommendedName>
</protein>
<evidence type="ECO:0000256" key="3">
    <source>
        <dbReference type="ARBA" id="ARBA00022692"/>
    </source>
</evidence>
<feature type="transmembrane region" description="Helical" evidence="7">
    <location>
        <begin position="131"/>
        <end position="152"/>
    </location>
</feature>
<evidence type="ECO:0000256" key="6">
    <source>
        <dbReference type="ARBA" id="ARBA00023136"/>
    </source>
</evidence>
<dbReference type="AlphaFoldDB" id="A0A1J4KTW8"/>
<keyword evidence="5 7" id="KW-1133">Transmembrane helix</keyword>
<feature type="transmembrane region" description="Helical" evidence="7">
    <location>
        <begin position="46"/>
        <end position="77"/>
    </location>
</feature>
<dbReference type="GO" id="GO:0006950">
    <property type="term" value="P:response to stress"/>
    <property type="evidence" value="ECO:0007669"/>
    <property type="project" value="UniProtKB-ARBA"/>
</dbReference>
<dbReference type="VEuPathDB" id="TrichDB:TRFO_02986"/>
<proteinExistence type="inferred from homology"/>
<comment type="similarity">
    <text evidence="2 7">Belongs to the derlin family.</text>
</comment>
<comment type="function">
    <text evidence="7">May be involved in the degradation of misfolded endoplasmic reticulum (ER) luminal proteins.</text>
</comment>
<dbReference type="RefSeq" id="XP_068367865.1">
    <property type="nucleotide sequence ID" value="XM_068491027.1"/>
</dbReference>
<evidence type="ECO:0000256" key="4">
    <source>
        <dbReference type="ARBA" id="ARBA00022824"/>
    </source>
</evidence>
<dbReference type="Pfam" id="PF04511">
    <property type="entry name" value="DER1"/>
    <property type="match status" value="1"/>
</dbReference>
<evidence type="ECO:0000313" key="9">
    <source>
        <dbReference type="Proteomes" id="UP000179807"/>
    </source>
</evidence>
<organism evidence="8 9">
    <name type="scientific">Tritrichomonas foetus</name>
    <dbReference type="NCBI Taxonomy" id="1144522"/>
    <lineage>
        <taxon>Eukaryota</taxon>
        <taxon>Metamonada</taxon>
        <taxon>Parabasalia</taxon>
        <taxon>Tritrichomonadida</taxon>
        <taxon>Tritrichomonadidae</taxon>
        <taxon>Tritrichomonas</taxon>
    </lineage>
</organism>
<sequence>MKFSDSPFSFICGITSLALMVLSYIGTLQHYDIYFNKDRIIENHEFWRLFTSVFFFGSMGIYPVVSLTCFLQSIVTIESNFFIYRPADFLIFLLVGMISLWAFSCFQPVFFLGSGLSAYMTYYSGKKAPDMVGIAFIIPIPMPFAYLNLLFLIMDFITKNTQSLFTHLVGYAAAHMYFYFHDVLSVRYNTNFLNAPRFLNTALNKFFNLF</sequence>
<dbReference type="SUPFAM" id="SSF144091">
    <property type="entry name" value="Rhomboid-like"/>
    <property type="match status" value="1"/>
</dbReference>
<dbReference type="GeneID" id="94825731"/>
<dbReference type="Proteomes" id="UP000179807">
    <property type="component" value="Unassembled WGS sequence"/>
</dbReference>
<gene>
    <name evidence="8" type="ORF">TRFO_02986</name>
</gene>
<dbReference type="OrthoDB" id="1716531at2759"/>
<comment type="subcellular location">
    <subcellularLocation>
        <location evidence="1 7">Endoplasmic reticulum membrane</location>
        <topology evidence="1 7">Multi-pass membrane protein</topology>
    </subcellularLocation>
</comment>
<dbReference type="GO" id="GO:0005789">
    <property type="term" value="C:endoplasmic reticulum membrane"/>
    <property type="evidence" value="ECO:0007669"/>
    <property type="project" value="UniProtKB-SubCell"/>
</dbReference>
<keyword evidence="6 7" id="KW-0472">Membrane</keyword>
<reference evidence="8" key="1">
    <citation type="submission" date="2016-10" db="EMBL/GenBank/DDBJ databases">
        <authorList>
            <person name="Benchimol M."/>
            <person name="Almeida L.G."/>
            <person name="Vasconcelos A.T."/>
            <person name="Perreira-Neves A."/>
            <person name="Rosa I.A."/>
            <person name="Tasca T."/>
            <person name="Bogo M.R."/>
            <person name="de Souza W."/>
        </authorList>
    </citation>
    <scope>NUCLEOTIDE SEQUENCE [LARGE SCALE GENOMIC DNA]</scope>
    <source>
        <strain evidence="8">K</strain>
    </source>
</reference>
<dbReference type="EMBL" id="MLAK01000325">
    <property type="protein sequence ID" value="OHT14729.1"/>
    <property type="molecule type" value="Genomic_DNA"/>
</dbReference>
<dbReference type="InterPro" id="IPR007599">
    <property type="entry name" value="DER1"/>
</dbReference>
<keyword evidence="9" id="KW-1185">Reference proteome</keyword>